<name>A0A366DEK3_9NOCA</name>
<sequence>MSQSPLLLGERMSTADPRERDARRTQCGRDCHPPVSPAPVNLGRTDRAPGVRMTIENSRADIARFKQQAQAGTVTFDPEAARRCAAMYEHQADRLIHLQQRLESVSELRGFGGFVSAQQLQAGYGHKARDAAALLDHYIEAAYRMKEAFLISAGLYEEADAASAAALRAVEARLPR</sequence>
<gene>
    <name evidence="2" type="ORF">DFR74_109204</name>
</gene>
<organism evidence="2 3">
    <name type="scientific">Nocardia puris</name>
    <dbReference type="NCBI Taxonomy" id="208602"/>
    <lineage>
        <taxon>Bacteria</taxon>
        <taxon>Bacillati</taxon>
        <taxon>Actinomycetota</taxon>
        <taxon>Actinomycetes</taxon>
        <taxon>Mycobacteriales</taxon>
        <taxon>Nocardiaceae</taxon>
        <taxon>Nocardia</taxon>
    </lineage>
</organism>
<feature type="region of interest" description="Disordered" evidence="1">
    <location>
        <begin position="1"/>
        <end position="47"/>
    </location>
</feature>
<evidence type="ECO:0000313" key="2">
    <source>
        <dbReference type="EMBL" id="RBO88436.1"/>
    </source>
</evidence>
<protein>
    <submittedName>
        <fullName evidence="2">Uncharacterized protein</fullName>
    </submittedName>
</protein>
<dbReference type="EMBL" id="QNRE01000009">
    <property type="protein sequence ID" value="RBO88436.1"/>
    <property type="molecule type" value="Genomic_DNA"/>
</dbReference>
<dbReference type="AlphaFoldDB" id="A0A366DEK3"/>
<feature type="compositionally biased region" description="Basic and acidic residues" evidence="1">
    <location>
        <begin position="16"/>
        <end position="32"/>
    </location>
</feature>
<keyword evidence="3" id="KW-1185">Reference proteome</keyword>
<proteinExistence type="predicted"/>
<comment type="caution">
    <text evidence="2">The sequence shown here is derived from an EMBL/GenBank/DDBJ whole genome shotgun (WGS) entry which is preliminary data.</text>
</comment>
<evidence type="ECO:0000313" key="3">
    <source>
        <dbReference type="Proteomes" id="UP000252586"/>
    </source>
</evidence>
<reference evidence="2 3" key="1">
    <citation type="submission" date="2018-06" db="EMBL/GenBank/DDBJ databases">
        <title>Genomic Encyclopedia of Type Strains, Phase IV (KMG-IV): sequencing the most valuable type-strain genomes for metagenomic binning, comparative biology and taxonomic classification.</title>
        <authorList>
            <person name="Goeker M."/>
        </authorList>
    </citation>
    <scope>NUCLEOTIDE SEQUENCE [LARGE SCALE GENOMIC DNA]</scope>
    <source>
        <strain evidence="2 3">DSM 44599</strain>
    </source>
</reference>
<dbReference type="Proteomes" id="UP000252586">
    <property type="component" value="Unassembled WGS sequence"/>
</dbReference>
<accession>A0A366DEK3</accession>
<evidence type="ECO:0000256" key="1">
    <source>
        <dbReference type="SAM" id="MobiDB-lite"/>
    </source>
</evidence>